<sequence>MPIEFWGDYVLTATYLINRFPLSTLNHKTPFEMLFKKKPTYVHLKTFGCLAFANTPKPGRAKFEPRSHPCIFIGYPFNKKAYKLYDLVDKVYSRDVWFYETCFPFHSKSFPTDSPLPVISSDFPTAIYYPNDTKISVIPAAQDFFIAPNDHDLLVLLFLIMSLLIRRSTRISHKPAHLKDYVCYHVNTVSSQSVHSHDHCISPFIASVSLIHEPTSYKIASQDPLWVAPMTKEVKLKSDGSIERYKARLVAKGFTQKQGIDYNETFSSVVKMSTVRCILTVAAFNNWNMSQLDVNNVFLHGDLHEDVYMKPPEGIKAPTGTVCKLRKSLYGLKQAWLETSFETMHTSVGIVITVVYVDDLLVTGSDSAAIEALKVTLHKQFSIKDLGNLHYFLGFEIGKVNGSLTMSQCKFTNELIRDSGILNGEQPVKAPLSPLPLNFKLSPGEGALLEDAEYYRSMVGKLNFLTNTRPDLCYSVQTLSQFMQKPRMPHLQALHQVLAYVHHSAFQGLLLQGSYSLTLQAYSDSDWAACPTKRLSITGYLIKLGLSPISWKSKKQSTISRSSAEAEYRAMAQASAEITWLIRLLEEPVTLHCDNTSAMHIARNSVD</sequence>
<dbReference type="Pfam" id="PF07727">
    <property type="entry name" value="RVT_2"/>
    <property type="match status" value="1"/>
</dbReference>
<protein>
    <submittedName>
        <fullName evidence="3">Transmembrane signal receptor</fullName>
    </submittedName>
</protein>
<dbReference type="InterPro" id="IPR043502">
    <property type="entry name" value="DNA/RNA_pol_sf"/>
</dbReference>
<dbReference type="AlphaFoldDB" id="A0AAV3Q0F7"/>
<keyword evidence="3" id="KW-0812">Transmembrane</keyword>
<dbReference type="EMBL" id="BAABME010002784">
    <property type="protein sequence ID" value="GAA0156095.1"/>
    <property type="molecule type" value="Genomic_DNA"/>
</dbReference>
<name>A0AAV3Q0F7_LITER</name>
<proteinExistence type="predicted"/>
<comment type="caution">
    <text evidence="3">The sequence shown here is derived from an EMBL/GenBank/DDBJ whole genome shotgun (WGS) entry which is preliminary data.</text>
</comment>
<dbReference type="InterPro" id="IPR057670">
    <property type="entry name" value="SH3_retrovirus"/>
</dbReference>
<dbReference type="CDD" id="cd09272">
    <property type="entry name" value="RNase_HI_RT_Ty1"/>
    <property type="match status" value="1"/>
</dbReference>
<feature type="domain" description="Reverse transcriptase Ty1/copia-type" evidence="1">
    <location>
        <begin position="237"/>
        <end position="431"/>
    </location>
</feature>
<dbReference type="Proteomes" id="UP001454036">
    <property type="component" value="Unassembled WGS sequence"/>
</dbReference>
<dbReference type="SUPFAM" id="SSF53098">
    <property type="entry name" value="Ribonuclease H-like"/>
    <property type="match status" value="1"/>
</dbReference>
<dbReference type="SUPFAM" id="SSF56672">
    <property type="entry name" value="DNA/RNA polymerases"/>
    <property type="match status" value="1"/>
</dbReference>
<evidence type="ECO:0000259" key="1">
    <source>
        <dbReference type="Pfam" id="PF07727"/>
    </source>
</evidence>
<keyword evidence="3" id="KW-0472">Membrane</keyword>
<organism evidence="3 4">
    <name type="scientific">Lithospermum erythrorhizon</name>
    <name type="common">Purple gromwell</name>
    <name type="synonym">Lithospermum officinale var. erythrorhizon</name>
    <dbReference type="NCBI Taxonomy" id="34254"/>
    <lineage>
        <taxon>Eukaryota</taxon>
        <taxon>Viridiplantae</taxon>
        <taxon>Streptophyta</taxon>
        <taxon>Embryophyta</taxon>
        <taxon>Tracheophyta</taxon>
        <taxon>Spermatophyta</taxon>
        <taxon>Magnoliopsida</taxon>
        <taxon>eudicotyledons</taxon>
        <taxon>Gunneridae</taxon>
        <taxon>Pentapetalae</taxon>
        <taxon>asterids</taxon>
        <taxon>lamiids</taxon>
        <taxon>Boraginales</taxon>
        <taxon>Boraginaceae</taxon>
        <taxon>Boraginoideae</taxon>
        <taxon>Lithospermeae</taxon>
        <taxon>Lithospermum</taxon>
    </lineage>
</organism>
<feature type="domain" description="Retroviral polymerase SH3-like" evidence="2">
    <location>
        <begin position="49"/>
        <end position="108"/>
    </location>
</feature>
<evidence type="ECO:0000313" key="3">
    <source>
        <dbReference type="EMBL" id="GAA0156095.1"/>
    </source>
</evidence>
<dbReference type="InterPro" id="IPR013103">
    <property type="entry name" value="RVT_2"/>
</dbReference>
<dbReference type="PANTHER" id="PTHR11439">
    <property type="entry name" value="GAG-POL-RELATED RETROTRANSPOSON"/>
    <property type="match status" value="1"/>
</dbReference>
<evidence type="ECO:0000259" key="2">
    <source>
        <dbReference type="Pfam" id="PF25597"/>
    </source>
</evidence>
<keyword evidence="3" id="KW-0675">Receptor</keyword>
<dbReference type="PANTHER" id="PTHR11439:SF469">
    <property type="entry name" value="REVERSE TRANSCRIPTASE TY1_COPIA-TYPE DOMAIN-CONTAINING PROTEIN"/>
    <property type="match status" value="1"/>
</dbReference>
<keyword evidence="4" id="KW-1185">Reference proteome</keyword>
<accession>A0AAV3Q0F7</accession>
<gene>
    <name evidence="3" type="ORF">LIER_13667</name>
</gene>
<reference evidence="3 4" key="1">
    <citation type="submission" date="2024-01" db="EMBL/GenBank/DDBJ databases">
        <title>The complete chloroplast genome sequence of Lithospermum erythrorhizon: insights into the phylogenetic relationship among Boraginaceae species and the maternal lineages of purple gromwells.</title>
        <authorList>
            <person name="Okada T."/>
            <person name="Watanabe K."/>
        </authorList>
    </citation>
    <scope>NUCLEOTIDE SEQUENCE [LARGE SCALE GENOMIC DNA]</scope>
</reference>
<evidence type="ECO:0000313" key="4">
    <source>
        <dbReference type="Proteomes" id="UP001454036"/>
    </source>
</evidence>
<dbReference type="Pfam" id="PF25597">
    <property type="entry name" value="SH3_retrovirus"/>
    <property type="match status" value="1"/>
</dbReference>
<dbReference type="InterPro" id="IPR012337">
    <property type="entry name" value="RNaseH-like_sf"/>
</dbReference>